<keyword evidence="2" id="KW-1185">Reference proteome</keyword>
<comment type="caution">
    <text evidence="1">The sequence shown here is derived from an EMBL/GenBank/DDBJ whole genome shotgun (WGS) entry which is preliminary data.</text>
</comment>
<protein>
    <submittedName>
        <fullName evidence="1">Uncharacterized protein</fullName>
    </submittedName>
</protein>
<proteinExistence type="predicted"/>
<evidence type="ECO:0000313" key="1">
    <source>
        <dbReference type="EMBL" id="MBB5915997.1"/>
    </source>
</evidence>
<gene>
    <name evidence="1" type="ORF">BJY24_004909</name>
</gene>
<dbReference type="Proteomes" id="UP000540412">
    <property type="component" value="Unassembled WGS sequence"/>
</dbReference>
<evidence type="ECO:0000313" key="2">
    <source>
        <dbReference type="Proteomes" id="UP000540412"/>
    </source>
</evidence>
<accession>A0A7W9PH12</accession>
<name>A0A7W9PH12_9NOCA</name>
<reference evidence="1 2" key="1">
    <citation type="submission" date="2020-08" db="EMBL/GenBank/DDBJ databases">
        <title>Sequencing the genomes of 1000 actinobacteria strains.</title>
        <authorList>
            <person name="Klenk H.-P."/>
        </authorList>
    </citation>
    <scope>NUCLEOTIDE SEQUENCE [LARGE SCALE GENOMIC DNA]</scope>
    <source>
        <strain evidence="1 2">DSM 43582</strain>
    </source>
</reference>
<dbReference type="EMBL" id="JACHIT010000002">
    <property type="protein sequence ID" value="MBB5915997.1"/>
    <property type="molecule type" value="Genomic_DNA"/>
</dbReference>
<sequence>MLTTLDSDLRVMVCSTRQGTDIACTLDLLRVVGSAQFGS</sequence>
<organism evidence="1 2">
    <name type="scientific">Nocardia transvalensis</name>
    <dbReference type="NCBI Taxonomy" id="37333"/>
    <lineage>
        <taxon>Bacteria</taxon>
        <taxon>Bacillati</taxon>
        <taxon>Actinomycetota</taxon>
        <taxon>Actinomycetes</taxon>
        <taxon>Mycobacteriales</taxon>
        <taxon>Nocardiaceae</taxon>
        <taxon>Nocardia</taxon>
    </lineage>
</organism>
<dbReference type="AlphaFoldDB" id="A0A7W9PH12"/>